<sequence length="47" mass="5592">MRLSTQPGNFRSYPAQSRCYSQIAELLVVPYRNFMLQFLNFDSRFKA</sequence>
<gene>
    <name evidence="1" type="ORF">BRCON_1202</name>
</gene>
<accession>A0A2Z4Y4R8</accession>
<name>A0A2Z4Y4R8_SUMC1</name>
<proteinExistence type="predicted"/>
<reference evidence="1 2" key="1">
    <citation type="submission" date="2018-05" db="EMBL/GenBank/DDBJ databases">
        <title>A metagenomic window into the 2 km-deep terrestrial subsurface aquifer revealed taxonomically and functionally diverse microbial community comprising novel uncultured bacterial lineages.</title>
        <authorList>
            <person name="Kadnikov V.V."/>
            <person name="Mardanov A.V."/>
            <person name="Beletsky A.V."/>
            <person name="Banks D."/>
            <person name="Pimenov N.V."/>
            <person name="Frank Y.A."/>
            <person name="Karnachuk O.V."/>
            <person name="Ravin N.V."/>
        </authorList>
    </citation>
    <scope>NUCLEOTIDE SEQUENCE [LARGE SCALE GENOMIC DNA]</scope>
    <source>
        <strain evidence="1">BY</strain>
    </source>
</reference>
<dbReference type="Proteomes" id="UP000262583">
    <property type="component" value="Chromosome"/>
</dbReference>
<organism evidence="1 2">
    <name type="scientific">Sumerlaea chitinivorans</name>
    <dbReference type="NCBI Taxonomy" id="2250252"/>
    <lineage>
        <taxon>Bacteria</taxon>
        <taxon>Candidatus Sumerlaeota</taxon>
        <taxon>Candidatus Sumerlaeia</taxon>
        <taxon>Candidatus Sumerlaeales</taxon>
        <taxon>Candidatus Sumerlaeaceae</taxon>
        <taxon>Candidatus Sumerlaea</taxon>
    </lineage>
</organism>
<dbReference type="AlphaFoldDB" id="A0A2Z4Y4R8"/>
<protein>
    <submittedName>
        <fullName evidence="1">Uncharacterized protein</fullName>
    </submittedName>
</protein>
<evidence type="ECO:0000313" key="1">
    <source>
        <dbReference type="EMBL" id="AXA35979.1"/>
    </source>
</evidence>
<dbReference type="EMBL" id="CP030759">
    <property type="protein sequence ID" value="AXA35979.1"/>
    <property type="molecule type" value="Genomic_DNA"/>
</dbReference>
<evidence type="ECO:0000313" key="2">
    <source>
        <dbReference type="Proteomes" id="UP000262583"/>
    </source>
</evidence>
<dbReference type="KEGG" id="schv:BRCON_1202"/>